<reference evidence="1 2" key="1">
    <citation type="journal article" date="2019" name="G3 (Bethesda)">
        <title>Sequencing of a Wild Apple (Malus baccata) Genome Unravels the Differences Between Cultivated and Wild Apple Species Regarding Disease Resistance and Cold Tolerance.</title>
        <authorList>
            <person name="Chen X."/>
        </authorList>
    </citation>
    <scope>NUCLEOTIDE SEQUENCE [LARGE SCALE GENOMIC DNA]</scope>
    <source>
        <strain evidence="2">cv. Shandingzi</strain>
        <tissue evidence="1">Leaves</tissue>
    </source>
</reference>
<organism evidence="1 2">
    <name type="scientific">Malus baccata</name>
    <name type="common">Siberian crab apple</name>
    <name type="synonym">Pyrus baccata</name>
    <dbReference type="NCBI Taxonomy" id="106549"/>
    <lineage>
        <taxon>Eukaryota</taxon>
        <taxon>Viridiplantae</taxon>
        <taxon>Streptophyta</taxon>
        <taxon>Embryophyta</taxon>
        <taxon>Tracheophyta</taxon>
        <taxon>Spermatophyta</taxon>
        <taxon>Magnoliopsida</taxon>
        <taxon>eudicotyledons</taxon>
        <taxon>Gunneridae</taxon>
        <taxon>Pentapetalae</taxon>
        <taxon>rosids</taxon>
        <taxon>fabids</taxon>
        <taxon>Rosales</taxon>
        <taxon>Rosaceae</taxon>
        <taxon>Amygdaloideae</taxon>
        <taxon>Maleae</taxon>
        <taxon>Malus</taxon>
    </lineage>
</organism>
<gene>
    <name evidence="1" type="ORF">C1H46_045817</name>
</gene>
<protein>
    <submittedName>
        <fullName evidence="1">Uncharacterized protein</fullName>
    </submittedName>
</protein>
<sequence length="127" mass="14359">MSDITFGSINDHSRVRLTTLAGMCTIDDLENLVLRWAPCQISEVTVTILCPDRWLKFHGCDVIQSGTSQWPRLACPDSIIITNVGCFWSAGSQILDVQSFVKREPMRYYIYIIQVPVGLVEHLCSPR</sequence>
<dbReference type="EMBL" id="VIEB01013206">
    <property type="protein sequence ID" value="TQD68650.1"/>
    <property type="molecule type" value="Genomic_DNA"/>
</dbReference>
<comment type="caution">
    <text evidence="1">The sequence shown here is derived from an EMBL/GenBank/DDBJ whole genome shotgun (WGS) entry which is preliminary data.</text>
</comment>
<proteinExistence type="predicted"/>
<dbReference type="AlphaFoldDB" id="A0A540K319"/>
<accession>A0A540K319</accession>
<name>A0A540K319_MALBA</name>
<dbReference type="Proteomes" id="UP000315295">
    <property type="component" value="Unassembled WGS sequence"/>
</dbReference>
<evidence type="ECO:0000313" key="1">
    <source>
        <dbReference type="EMBL" id="TQD68650.1"/>
    </source>
</evidence>
<evidence type="ECO:0000313" key="2">
    <source>
        <dbReference type="Proteomes" id="UP000315295"/>
    </source>
</evidence>
<keyword evidence="2" id="KW-1185">Reference proteome</keyword>